<feature type="coiled-coil region" evidence="2">
    <location>
        <begin position="565"/>
        <end position="592"/>
    </location>
</feature>
<sequence>MPNQLSVPFKKTYNVDVKKAARDYIYAKHVDTHPDAFKWDLNEWESLRKDATGGVVRVDRVDPAVRYNAQLVFILTKLPVDIGLEIPYAPAFSPSSMPITMKNLAYERAAVLFNLGALYSQLAASEDRSNAEGLKRALSYHQSAAGSFSFLLSSAVPPLRDTLQSEEEMPLDLTEAFVKSLELLMLAQAQECTWQRAVLDHYKNGVIAKLAAKAATFYEDAVRTIRDASPPIKHAFPSTWITHCEAKGYHFQAAALYRKSVEDLEASKYGHELSRLHQASMLGKKAYDIARRGGVAKAVVEDVKSLLDEVQKNITRAERDNDLIYHQDVPAPSALPVITGAALVNSNVHPGLTNPSTVIGSEGVIFGELLAWGAKEAVDIYNDRKQDWLKDQVFDRAQELNDEAQGLLRSLNLPASLEALEKPIGIPPSLLKKSEEVKLADGPIWIETSIQAIKKLGTRSAEILNEALDILDQEAEEDEGFQHDNPGVRPTSHEANKELTNKAQRYRAVLSQAAESDEVVRSKWDDWERNITELTWDQADLEASIPSSTGRASISQQTQSHARALRVLIESLDDVMREREQLVQRARRLSEADDIQPRILRVAANIERWKEVNPAMFESDFEEELLKYEKFRQGVEESEQKQGEILEAVKARNESFLQSRKEDPSVKDREHALQSLDLAYHKYKEIKKNLEEGLQFYNELADMLAEFREDCKDWARRRRHDARSIVQSMNSMSLESQSAHVHDDVSANQPAHQDMSAPGQPGVSSRRKPAFGLPPPNSGDWQAMDLPPGPPDSPGTGAKRRKQML</sequence>
<dbReference type="Gene3D" id="1.20.140.50">
    <property type="entry name" value="alix/aip1 like domains"/>
    <property type="match status" value="1"/>
</dbReference>
<comment type="similarity">
    <text evidence="1">Belongs to the palA/RIM20 family.</text>
</comment>
<keyword evidence="6" id="KW-1185">Reference proteome</keyword>
<dbReference type="InterPro" id="IPR025304">
    <property type="entry name" value="ALIX_V_dom"/>
</dbReference>
<evidence type="ECO:0000259" key="4">
    <source>
        <dbReference type="PROSITE" id="PS51180"/>
    </source>
</evidence>
<evidence type="ECO:0000256" key="1">
    <source>
        <dbReference type="ARBA" id="ARBA00038154"/>
    </source>
</evidence>
<dbReference type="InterPro" id="IPR004328">
    <property type="entry name" value="BRO1_dom"/>
</dbReference>
<feature type="coiled-coil region" evidence="2">
    <location>
        <begin position="300"/>
        <end position="327"/>
    </location>
</feature>
<dbReference type="PANTHER" id="PTHR23030:SF39">
    <property type="entry name" value="PROGRAMMED CELL DEATH 6-INTERACTING PROTEIN"/>
    <property type="match status" value="1"/>
</dbReference>
<dbReference type="Pfam" id="PF03097">
    <property type="entry name" value="BRO1"/>
    <property type="match status" value="1"/>
</dbReference>
<feature type="region of interest" description="Disordered" evidence="3">
    <location>
        <begin position="730"/>
        <end position="805"/>
    </location>
</feature>
<dbReference type="PROSITE" id="PS51180">
    <property type="entry name" value="BRO1"/>
    <property type="match status" value="1"/>
</dbReference>
<feature type="compositionally biased region" description="Polar residues" evidence="3">
    <location>
        <begin position="730"/>
        <end position="739"/>
    </location>
</feature>
<evidence type="ECO:0000313" key="6">
    <source>
        <dbReference type="Proteomes" id="UP000305948"/>
    </source>
</evidence>
<dbReference type="InterPro" id="IPR038499">
    <property type="entry name" value="BRO1_sf"/>
</dbReference>
<proteinExistence type="inferred from homology"/>
<dbReference type="STRING" id="5364.A0A5C3MSS6"/>
<dbReference type="PANTHER" id="PTHR23030">
    <property type="entry name" value="PCD6 INTERACTING PROTEIN-RELATED"/>
    <property type="match status" value="1"/>
</dbReference>
<dbReference type="Pfam" id="PF13949">
    <property type="entry name" value="ALIX_LYPXL_bnd"/>
    <property type="match status" value="1"/>
</dbReference>
<dbReference type="Proteomes" id="UP000305948">
    <property type="component" value="Unassembled WGS sequence"/>
</dbReference>
<name>A0A5C3MSS6_9AGAM</name>
<reference evidence="5 6" key="1">
    <citation type="journal article" date="2019" name="Nat. Ecol. Evol.">
        <title>Megaphylogeny resolves global patterns of mushroom evolution.</title>
        <authorList>
            <person name="Varga T."/>
            <person name="Krizsan K."/>
            <person name="Foldi C."/>
            <person name="Dima B."/>
            <person name="Sanchez-Garcia M."/>
            <person name="Sanchez-Ramirez S."/>
            <person name="Szollosi G.J."/>
            <person name="Szarkandi J.G."/>
            <person name="Papp V."/>
            <person name="Albert L."/>
            <person name="Andreopoulos W."/>
            <person name="Angelini C."/>
            <person name="Antonin V."/>
            <person name="Barry K.W."/>
            <person name="Bougher N.L."/>
            <person name="Buchanan P."/>
            <person name="Buyck B."/>
            <person name="Bense V."/>
            <person name="Catcheside P."/>
            <person name="Chovatia M."/>
            <person name="Cooper J."/>
            <person name="Damon W."/>
            <person name="Desjardin D."/>
            <person name="Finy P."/>
            <person name="Geml J."/>
            <person name="Haridas S."/>
            <person name="Hughes K."/>
            <person name="Justo A."/>
            <person name="Karasinski D."/>
            <person name="Kautmanova I."/>
            <person name="Kiss B."/>
            <person name="Kocsube S."/>
            <person name="Kotiranta H."/>
            <person name="LaButti K.M."/>
            <person name="Lechner B.E."/>
            <person name="Liimatainen K."/>
            <person name="Lipzen A."/>
            <person name="Lukacs Z."/>
            <person name="Mihaltcheva S."/>
            <person name="Morgado L.N."/>
            <person name="Niskanen T."/>
            <person name="Noordeloos M.E."/>
            <person name="Ohm R.A."/>
            <person name="Ortiz-Santana B."/>
            <person name="Ovrebo C."/>
            <person name="Racz N."/>
            <person name="Riley R."/>
            <person name="Savchenko A."/>
            <person name="Shiryaev A."/>
            <person name="Soop K."/>
            <person name="Spirin V."/>
            <person name="Szebenyi C."/>
            <person name="Tomsovsky M."/>
            <person name="Tulloss R.E."/>
            <person name="Uehling J."/>
            <person name="Grigoriev I.V."/>
            <person name="Vagvolgyi C."/>
            <person name="Papp T."/>
            <person name="Martin F.M."/>
            <person name="Miettinen O."/>
            <person name="Hibbett D.S."/>
            <person name="Nagy L.G."/>
        </authorList>
    </citation>
    <scope>NUCLEOTIDE SEQUENCE [LARGE SCALE GENOMIC DNA]</scope>
    <source>
        <strain evidence="5 6">OMC1185</strain>
    </source>
</reference>
<dbReference type="GO" id="GO:0005768">
    <property type="term" value="C:endosome"/>
    <property type="evidence" value="ECO:0007669"/>
    <property type="project" value="TreeGrafter"/>
</dbReference>
<dbReference type="OrthoDB" id="64867at2759"/>
<evidence type="ECO:0000313" key="5">
    <source>
        <dbReference type="EMBL" id="TFK47825.1"/>
    </source>
</evidence>
<organism evidence="5 6">
    <name type="scientific">Heliocybe sulcata</name>
    <dbReference type="NCBI Taxonomy" id="5364"/>
    <lineage>
        <taxon>Eukaryota</taxon>
        <taxon>Fungi</taxon>
        <taxon>Dikarya</taxon>
        <taxon>Basidiomycota</taxon>
        <taxon>Agaricomycotina</taxon>
        <taxon>Agaricomycetes</taxon>
        <taxon>Gloeophyllales</taxon>
        <taxon>Gloeophyllaceae</taxon>
        <taxon>Heliocybe</taxon>
    </lineage>
</organism>
<evidence type="ECO:0000256" key="3">
    <source>
        <dbReference type="SAM" id="MobiDB-lite"/>
    </source>
</evidence>
<dbReference type="SMART" id="SM01041">
    <property type="entry name" value="BRO1"/>
    <property type="match status" value="1"/>
</dbReference>
<evidence type="ECO:0000256" key="2">
    <source>
        <dbReference type="SAM" id="Coils"/>
    </source>
</evidence>
<dbReference type="EMBL" id="ML213522">
    <property type="protein sequence ID" value="TFK47825.1"/>
    <property type="molecule type" value="Genomic_DNA"/>
</dbReference>
<dbReference type="CDD" id="cd09241">
    <property type="entry name" value="BRO1_ScRim20-like"/>
    <property type="match status" value="1"/>
</dbReference>
<protein>
    <submittedName>
        <fullName evidence="5">pH-response regulator</fullName>
    </submittedName>
</protein>
<keyword evidence="2" id="KW-0175">Coiled coil</keyword>
<dbReference type="AlphaFoldDB" id="A0A5C3MSS6"/>
<feature type="domain" description="BRO1" evidence="4">
    <location>
        <begin position="3"/>
        <end position="404"/>
    </location>
</feature>
<dbReference type="Gene3D" id="1.20.120.560">
    <property type="entry name" value="alix/aip1 in complex with the ypdl late domain"/>
    <property type="match status" value="1"/>
</dbReference>
<gene>
    <name evidence="5" type="ORF">OE88DRAFT_1685707</name>
</gene>
<accession>A0A5C3MSS6</accession>
<dbReference type="Gene3D" id="1.25.40.280">
    <property type="entry name" value="alix/aip1 like domains"/>
    <property type="match status" value="1"/>
</dbReference>